<accession>A0ABX6V0H8</accession>
<gene>
    <name evidence="1" type="ORF">IHV77_02730</name>
</gene>
<proteinExistence type="predicted"/>
<organism evidence="1 2">
    <name type="scientific">Rodentibacter haemolyticus</name>
    <dbReference type="NCBI Taxonomy" id="2778911"/>
    <lineage>
        <taxon>Bacteria</taxon>
        <taxon>Pseudomonadati</taxon>
        <taxon>Pseudomonadota</taxon>
        <taxon>Gammaproteobacteria</taxon>
        <taxon>Pasteurellales</taxon>
        <taxon>Pasteurellaceae</taxon>
        <taxon>Rodentibacter</taxon>
    </lineage>
</organism>
<sequence>MQEHIIDLTNRYCLKLSNGKYVLYEIDLKDNGTYERTGGKVCNDLFSAFNSVTYCELNQEEVTNITEVIKRLEAIQAEIKRIAEIQQAYA</sequence>
<evidence type="ECO:0008006" key="3">
    <source>
        <dbReference type="Google" id="ProtNLM"/>
    </source>
</evidence>
<protein>
    <recommendedName>
        <fullName evidence="3">DUF5405 domain-containing protein</fullName>
    </recommendedName>
</protein>
<evidence type="ECO:0000313" key="1">
    <source>
        <dbReference type="EMBL" id="QPB43050.1"/>
    </source>
</evidence>
<evidence type="ECO:0000313" key="2">
    <source>
        <dbReference type="Proteomes" id="UP000663069"/>
    </source>
</evidence>
<reference evidence="1 2" key="1">
    <citation type="submission" date="2020-10" db="EMBL/GenBank/DDBJ databases">
        <title>Genome Sequencing of Rodentibacter spp. strain DSM111151.</title>
        <authorList>
            <person name="Benga L."/>
            <person name="Lautwein T."/>
        </authorList>
    </citation>
    <scope>NUCLEOTIDE SEQUENCE [LARGE SCALE GENOMIC DNA]</scope>
    <source>
        <strain evidence="1 2">DSM 111151</strain>
    </source>
</reference>
<name>A0ABX6V0H8_9PAST</name>
<dbReference type="Proteomes" id="UP000663069">
    <property type="component" value="Chromosome"/>
</dbReference>
<dbReference type="EMBL" id="CP063056">
    <property type="protein sequence ID" value="QPB43050.1"/>
    <property type="molecule type" value="Genomic_DNA"/>
</dbReference>
<dbReference type="RefSeq" id="WP_194812627.1">
    <property type="nucleotide sequence ID" value="NZ_CP063056.1"/>
</dbReference>
<keyword evidence="2" id="KW-1185">Reference proteome</keyword>